<dbReference type="EMBL" id="CAJOBJ010112035">
    <property type="protein sequence ID" value="CAF4635791.1"/>
    <property type="molecule type" value="Genomic_DNA"/>
</dbReference>
<dbReference type="EMBL" id="CAJOBH010094551">
    <property type="protein sequence ID" value="CAF4582945.1"/>
    <property type="molecule type" value="Genomic_DNA"/>
</dbReference>
<evidence type="ECO:0000313" key="4">
    <source>
        <dbReference type="Proteomes" id="UP000681720"/>
    </source>
</evidence>
<proteinExistence type="predicted"/>
<sequence>ILCFNFLQPDSPTLPISQHSSPSLGACQTSVANMIRSSTNMESSDNGHTNENNYTSNVLQSQVSVQSTASSSSSEK</sequence>
<feature type="region of interest" description="Disordered" evidence="1">
    <location>
        <begin position="38"/>
        <end position="76"/>
    </location>
</feature>
<evidence type="ECO:0000313" key="2">
    <source>
        <dbReference type="EMBL" id="CAF4582945.1"/>
    </source>
</evidence>
<dbReference type="Proteomes" id="UP000681967">
    <property type="component" value="Unassembled WGS sequence"/>
</dbReference>
<feature type="non-terminal residue" evidence="3">
    <location>
        <position position="1"/>
    </location>
</feature>
<reference evidence="3" key="1">
    <citation type="submission" date="2021-02" db="EMBL/GenBank/DDBJ databases">
        <authorList>
            <person name="Nowell W R."/>
        </authorList>
    </citation>
    <scope>NUCLEOTIDE SEQUENCE</scope>
</reference>
<feature type="compositionally biased region" description="Polar residues" evidence="1">
    <location>
        <begin position="38"/>
        <end position="55"/>
    </location>
</feature>
<comment type="caution">
    <text evidence="3">The sequence shown here is derived from an EMBL/GenBank/DDBJ whole genome shotgun (WGS) entry which is preliminary data.</text>
</comment>
<evidence type="ECO:0000313" key="3">
    <source>
        <dbReference type="EMBL" id="CAF4635791.1"/>
    </source>
</evidence>
<feature type="compositionally biased region" description="Low complexity" evidence="1">
    <location>
        <begin position="56"/>
        <end position="76"/>
    </location>
</feature>
<dbReference type="AlphaFoldDB" id="A0A8S2ZN08"/>
<organism evidence="3 4">
    <name type="scientific">Rotaria magnacalcarata</name>
    <dbReference type="NCBI Taxonomy" id="392030"/>
    <lineage>
        <taxon>Eukaryota</taxon>
        <taxon>Metazoa</taxon>
        <taxon>Spiralia</taxon>
        <taxon>Gnathifera</taxon>
        <taxon>Rotifera</taxon>
        <taxon>Eurotatoria</taxon>
        <taxon>Bdelloidea</taxon>
        <taxon>Philodinida</taxon>
        <taxon>Philodinidae</taxon>
        <taxon>Rotaria</taxon>
    </lineage>
</organism>
<evidence type="ECO:0000256" key="1">
    <source>
        <dbReference type="SAM" id="MobiDB-lite"/>
    </source>
</evidence>
<protein>
    <submittedName>
        <fullName evidence="3">Uncharacterized protein</fullName>
    </submittedName>
</protein>
<dbReference type="Proteomes" id="UP000681720">
    <property type="component" value="Unassembled WGS sequence"/>
</dbReference>
<name>A0A8S2ZN08_9BILA</name>
<accession>A0A8S2ZN08</accession>
<gene>
    <name evidence="2" type="ORF">BYL167_LOCUS39385</name>
    <name evidence="3" type="ORF">GIL414_LOCUS40412</name>
</gene>